<evidence type="ECO:0000313" key="8">
    <source>
        <dbReference type="Proteomes" id="UP000324159"/>
    </source>
</evidence>
<dbReference type="SUPFAM" id="SSF52540">
    <property type="entry name" value="P-loop containing nucleoside triphosphate hydrolases"/>
    <property type="match status" value="1"/>
</dbReference>
<dbReference type="GO" id="GO:0005524">
    <property type="term" value="F:ATP binding"/>
    <property type="evidence" value="ECO:0007669"/>
    <property type="project" value="UniProtKB-UniRule"/>
</dbReference>
<sequence length="287" mass="31667">MSGRRVVIITGLSGSGKSCAARALEDAGFFVVDNLPLPLLPQCLGLTGTGGVNVSELAVVIDVRSREFLSDLENVFAAVRRAGYRLDILFLDANDEVIVRRFSETRRRHPLAGSSQVLDGVARERECLQQLQQMATLQIDSSWLTPHQLRDQVVQAVCGAGAGAMSVLLQSFGFRFGVPKESDLVFDVRFLPNPHFISELKHLTGMDPDVRRFALENPLGRTFLDKLSGLLAFLLPEYQREGKSYLTLSIGCTGGRHRSVAVVETLRHTLSGRKLKVDVLHRDVTKK</sequence>
<dbReference type="RefSeq" id="WP_148894687.1">
    <property type="nucleotide sequence ID" value="NZ_VNIB01000002.1"/>
</dbReference>
<dbReference type="InterPro" id="IPR027417">
    <property type="entry name" value="P-loop_NTPase"/>
</dbReference>
<proteinExistence type="inferred from homology"/>
<dbReference type="PIRSF" id="PIRSF005052">
    <property type="entry name" value="P-loopkin"/>
    <property type="match status" value="1"/>
</dbReference>
<dbReference type="NCBIfam" id="NF003828">
    <property type="entry name" value="PRK05416.1"/>
    <property type="match status" value="1"/>
</dbReference>
<dbReference type="Pfam" id="PF22740">
    <property type="entry name" value="PapZ_C"/>
    <property type="match status" value="1"/>
</dbReference>
<evidence type="ECO:0000256" key="3">
    <source>
        <dbReference type="ARBA" id="ARBA00023134"/>
    </source>
</evidence>
<keyword evidence="8" id="KW-1185">Reference proteome</keyword>
<feature type="domain" description="RapZ C-terminal" evidence="6">
    <location>
        <begin position="165"/>
        <end position="284"/>
    </location>
</feature>
<reference evidence="7 8" key="1">
    <citation type="submission" date="2019-07" db="EMBL/GenBank/DDBJ databases">
        <title>Genomic Encyclopedia of Type Strains, Phase IV (KMG-IV): sequencing the most valuable type-strain genomes for metagenomic binning, comparative biology and taxonomic classification.</title>
        <authorList>
            <person name="Goeker M."/>
        </authorList>
    </citation>
    <scope>NUCLEOTIDE SEQUENCE [LARGE SCALE GENOMIC DNA]</scope>
    <source>
        <strain evidence="7 8">SS015</strain>
    </source>
</reference>
<dbReference type="PANTHER" id="PTHR30448">
    <property type="entry name" value="RNASE ADAPTER PROTEIN RAPZ"/>
    <property type="match status" value="1"/>
</dbReference>
<dbReference type="EMBL" id="VNIB01000002">
    <property type="protein sequence ID" value="TYO99513.1"/>
    <property type="molecule type" value="Genomic_DNA"/>
</dbReference>
<evidence type="ECO:0000256" key="4">
    <source>
        <dbReference type="HAMAP-Rule" id="MF_00636"/>
    </source>
</evidence>
<dbReference type="HAMAP" id="MF_00636">
    <property type="entry name" value="RapZ_like"/>
    <property type="match status" value="1"/>
</dbReference>
<dbReference type="InterPro" id="IPR053931">
    <property type="entry name" value="RapZ_C"/>
</dbReference>
<keyword evidence="1 4" id="KW-0547">Nucleotide-binding</keyword>
<evidence type="ECO:0000259" key="6">
    <source>
        <dbReference type="Pfam" id="PF22740"/>
    </source>
</evidence>
<dbReference type="PANTHER" id="PTHR30448:SF0">
    <property type="entry name" value="RNASE ADAPTER PROTEIN RAPZ"/>
    <property type="match status" value="1"/>
</dbReference>
<organism evidence="7 8">
    <name type="scientific">Geothermobacter ehrlichii</name>
    <dbReference type="NCBI Taxonomy" id="213224"/>
    <lineage>
        <taxon>Bacteria</taxon>
        <taxon>Pseudomonadati</taxon>
        <taxon>Thermodesulfobacteriota</taxon>
        <taxon>Desulfuromonadia</taxon>
        <taxon>Desulfuromonadales</taxon>
        <taxon>Geothermobacteraceae</taxon>
        <taxon>Geothermobacter</taxon>
    </lineage>
</organism>
<name>A0A5D3WLZ1_9BACT</name>
<dbReference type="OrthoDB" id="9784461at2"/>
<accession>A0A5D3WLZ1</accession>
<gene>
    <name evidence="7" type="ORF">EDC39_10235</name>
</gene>
<keyword evidence="3 4" id="KW-0342">GTP-binding</keyword>
<evidence type="ECO:0000313" key="7">
    <source>
        <dbReference type="EMBL" id="TYO99513.1"/>
    </source>
</evidence>
<feature type="domain" description="RapZ-like N-terminal" evidence="5">
    <location>
        <begin position="6"/>
        <end position="159"/>
    </location>
</feature>
<evidence type="ECO:0000259" key="5">
    <source>
        <dbReference type="Pfam" id="PF03668"/>
    </source>
</evidence>
<keyword evidence="2 4" id="KW-0067">ATP-binding</keyword>
<dbReference type="GO" id="GO:0005525">
    <property type="term" value="F:GTP binding"/>
    <property type="evidence" value="ECO:0007669"/>
    <property type="project" value="UniProtKB-UniRule"/>
</dbReference>
<feature type="binding site" evidence="4">
    <location>
        <begin position="62"/>
        <end position="65"/>
    </location>
    <ligand>
        <name>GTP</name>
        <dbReference type="ChEBI" id="CHEBI:37565"/>
    </ligand>
</feature>
<evidence type="ECO:0000256" key="1">
    <source>
        <dbReference type="ARBA" id="ARBA00022741"/>
    </source>
</evidence>
<comment type="caution">
    <text evidence="7">The sequence shown here is derived from an EMBL/GenBank/DDBJ whole genome shotgun (WGS) entry which is preliminary data.</text>
</comment>
<dbReference type="Pfam" id="PF03668">
    <property type="entry name" value="RapZ-like_N"/>
    <property type="match status" value="1"/>
</dbReference>
<dbReference type="InterPro" id="IPR005337">
    <property type="entry name" value="RapZ-like"/>
</dbReference>
<protein>
    <submittedName>
        <fullName evidence="7">UPF0042 nucleotide-binding protein</fullName>
    </submittedName>
</protein>
<dbReference type="AlphaFoldDB" id="A0A5D3WLZ1"/>
<feature type="binding site" evidence="4">
    <location>
        <begin position="11"/>
        <end position="18"/>
    </location>
    <ligand>
        <name>ATP</name>
        <dbReference type="ChEBI" id="CHEBI:30616"/>
    </ligand>
</feature>
<dbReference type="Proteomes" id="UP000324159">
    <property type="component" value="Unassembled WGS sequence"/>
</dbReference>
<dbReference type="InterPro" id="IPR053930">
    <property type="entry name" value="RapZ-like_N"/>
</dbReference>
<evidence type="ECO:0000256" key="2">
    <source>
        <dbReference type="ARBA" id="ARBA00022840"/>
    </source>
</evidence>